<sequence>MSAVAVSVVTDAGVDGAVDELVVFEELHAATVSAATHTKATRILFAWARFGTTPVPNRAHAGCVAVGEVADGCDRRRESSMGVKVSGSISRRIEDLLGLPALVAAQSTGVPSRSDSNRSN</sequence>
<dbReference type="AlphaFoldDB" id="A0A6J6N946"/>
<dbReference type="EMBL" id="CAEZXM010000041">
    <property type="protein sequence ID" value="CAB4683181.1"/>
    <property type="molecule type" value="Genomic_DNA"/>
</dbReference>
<accession>A0A6J6N946</accession>
<gene>
    <name evidence="1" type="ORF">UFOPK2366_00341</name>
</gene>
<reference evidence="1" key="1">
    <citation type="submission" date="2020-05" db="EMBL/GenBank/DDBJ databases">
        <authorList>
            <person name="Chiriac C."/>
            <person name="Salcher M."/>
            <person name="Ghai R."/>
            <person name="Kavagutti S V."/>
        </authorList>
    </citation>
    <scope>NUCLEOTIDE SEQUENCE</scope>
</reference>
<evidence type="ECO:0000313" key="1">
    <source>
        <dbReference type="EMBL" id="CAB4683181.1"/>
    </source>
</evidence>
<name>A0A6J6N946_9ZZZZ</name>
<protein>
    <submittedName>
        <fullName evidence="1">Unannotated protein</fullName>
    </submittedName>
</protein>
<organism evidence="1">
    <name type="scientific">freshwater metagenome</name>
    <dbReference type="NCBI Taxonomy" id="449393"/>
    <lineage>
        <taxon>unclassified sequences</taxon>
        <taxon>metagenomes</taxon>
        <taxon>ecological metagenomes</taxon>
    </lineage>
</organism>
<proteinExistence type="predicted"/>